<dbReference type="PANTHER" id="PTHR43386:SF24">
    <property type="entry name" value="OLIGOPEPTIDE TRANSPORT SYSTEM PERMEASE PROTEIN AMID"/>
    <property type="match status" value="1"/>
</dbReference>
<dbReference type="InterPro" id="IPR050366">
    <property type="entry name" value="BP-dependent_transpt_permease"/>
</dbReference>
<dbReference type="Proteomes" id="UP000239239">
    <property type="component" value="Unassembled WGS sequence"/>
</dbReference>
<dbReference type="GO" id="GO:0015031">
    <property type="term" value="P:protein transport"/>
    <property type="evidence" value="ECO:0007669"/>
    <property type="project" value="UniProtKB-KW"/>
</dbReference>
<keyword evidence="6" id="KW-0653">Protein transport</keyword>
<keyword evidence="3" id="KW-1003">Cell membrane</keyword>
<accession>A0A2S6F225</accession>
<keyword evidence="2 9" id="KW-0813">Transport</keyword>
<comment type="similarity">
    <text evidence="9">Belongs to the binding-protein-dependent transport system permease family.</text>
</comment>
<evidence type="ECO:0000256" key="4">
    <source>
        <dbReference type="ARBA" id="ARBA00022692"/>
    </source>
</evidence>
<reference evidence="11" key="3">
    <citation type="submission" date="2019-09" db="EMBL/GenBank/DDBJ databases">
        <authorList>
            <consortium name="NCBI Pathogen Detection Project"/>
        </authorList>
    </citation>
    <scope>NUCLEOTIDE SEQUENCE</scope>
    <source>
        <strain evidence="11">CL18-200174</strain>
    </source>
</reference>
<dbReference type="PANTHER" id="PTHR43386">
    <property type="entry name" value="OLIGOPEPTIDE TRANSPORT SYSTEM PERMEASE PROTEIN APPC"/>
    <property type="match status" value="1"/>
</dbReference>
<evidence type="ECO:0000256" key="9">
    <source>
        <dbReference type="RuleBase" id="RU363032"/>
    </source>
</evidence>
<feature type="domain" description="ABC transmembrane type-1" evidence="10">
    <location>
        <begin position="233"/>
        <end position="443"/>
    </location>
</feature>
<protein>
    <submittedName>
        <fullName evidence="12">ABC transporter permease</fullName>
    </submittedName>
</protein>
<comment type="subcellular location">
    <subcellularLocation>
        <location evidence="1 9">Cell membrane</location>
        <topology evidence="1 9">Multi-pass membrane protein</topology>
    </subcellularLocation>
</comment>
<name>A0A2S6F225_LEGPN</name>
<evidence type="ECO:0000256" key="8">
    <source>
        <dbReference type="ARBA" id="ARBA00023136"/>
    </source>
</evidence>
<dbReference type="GO" id="GO:0055085">
    <property type="term" value="P:transmembrane transport"/>
    <property type="evidence" value="ECO:0007669"/>
    <property type="project" value="InterPro"/>
</dbReference>
<gene>
    <name evidence="12" type="ORF">C3928_05515</name>
    <name evidence="11" type="ORF">JBK99_09785</name>
</gene>
<feature type="transmembrane region" description="Helical" evidence="9">
    <location>
        <begin position="156"/>
        <end position="177"/>
    </location>
</feature>
<feature type="transmembrane region" description="Helical" evidence="9">
    <location>
        <begin position="14"/>
        <end position="36"/>
    </location>
</feature>
<feature type="transmembrane region" description="Helical" evidence="9">
    <location>
        <begin position="268"/>
        <end position="292"/>
    </location>
</feature>
<dbReference type="GO" id="GO:0005886">
    <property type="term" value="C:plasma membrane"/>
    <property type="evidence" value="ECO:0007669"/>
    <property type="project" value="UniProtKB-SubCell"/>
</dbReference>
<dbReference type="EMBL" id="DACWOD010000007">
    <property type="protein sequence ID" value="HAU2396613.1"/>
    <property type="molecule type" value="Genomic_DNA"/>
</dbReference>
<feature type="transmembrane region" description="Helical" evidence="9">
    <location>
        <begin position="421"/>
        <end position="443"/>
    </location>
</feature>
<feature type="transmembrane region" description="Helical" evidence="9">
    <location>
        <begin position="371"/>
        <end position="395"/>
    </location>
</feature>
<evidence type="ECO:0000256" key="7">
    <source>
        <dbReference type="ARBA" id="ARBA00022989"/>
    </source>
</evidence>
<reference evidence="12 13" key="2">
    <citation type="submission" date="2018-02" db="EMBL/GenBank/DDBJ databases">
        <title>Draft genome sequences of four Legionella pneumophila clinical strains isolated in Ontario.</title>
        <authorList>
            <person name="Fortuna A."/>
            <person name="Ramnarine R."/>
            <person name="Li A."/>
            <person name="Frantz C."/>
            <person name="Mallo G."/>
        </authorList>
    </citation>
    <scope>NUCLEOTIDE SEQUENCE [LARGE SCALE GENOMIC DNA]</scope>
    <source>
        <strain evidence="12 13">LG61</strain>
    </source>
</reference>
<feature type="transmembrane region" description="Helical" evidence="9">
    <location>
        <begin position="189"/>
        <end position="209"/>
    </location>
</feature>
<evidence type="ECO:0000256" key="3">
    <source>
        <dbReference type="ARBA" id="ARBA00022475"/>
    </source>
</evidence>
<evidence type="ECO:0000313" key="12">
    <source>
        <dbReference type="EMBL" id="PPK31494.1"/>
    </source>
</evidence>
<keyword evidence="8 9" id="KW-0472">Membrane</keyword>
<dbReference type="GO" id="GO:0015833">
    <property type="term" value="P:peptide transport"/>
    <property type="evidence" value="ECO:0007669"/>
    <property type="project" value="UniProtKB-KW"/>
</dbReference>
<comment type="caution">
    <text evidence="12">The sequence shown here is derived from an EMBL/GenBank/DDBJ whole genome shotgun (WGS) entry which is preliminary data.</text>
</comment>
<keyword evidence="7 9" id="KW-1133">Transmembrane helix</keyword>
<dbReference type="Gene3D" id="1.10.3720.10">
    <property type="entry name" value="MetI-like"/>
    <property type="match status" value="1"/>
</dbReference>
<keyword evidence="4 9" id="KW-0812">Transmembrane</keyword>
<evidence type="ECO:0000256" key="1">
    <source>
        <dbReference type="ARBA" id="ARBA00004651"/>
    </source>
</evidence>
<dbReference type="PROSITE" id="PS50928">
    <property type="entry name" value="ABC_TM1"/>
    <property type="match status" value="1"/>
</dbReference>
<evidence type="ECO:0000256" key="5">
    <source>
        <dbReference type="ARBA" id="ARBA00022856"/>
    </source>
</evidence>
<feature type="transmembrane region" description="Helical" evidence="9">
    <location>
        <begin position="48"/>
        <end position="70"/>
    </location>
</feature>
<reference evidence="11" key="1">
    <citation type="journal article" date="2018" name="Genome Biol.">
        <title>SKESA: strategic k-mer extension for scrupulous assemblies.</title>
        <authorList>
            <person name="Souvorov A."/>
            <person name="Agarwala R."/>
            <person name="Lipman D.J."/>
        </authorList>
    </citation>
    <scope>NUCLEOTIDE SEQUENCE</scope>
    <source>
        <strain evidence="11">CL18-200174</strain>
    </source>
</reference>
<feature type="transmembrane region" description="Helical" evidence="9">
    <location>
        <begin position="237"/>
        <end position="261"/>
    </location>
</feature>
<dbReference type="InterPro" id="IPR035906">
    <property type="entry name" value="MetI-like_sf"/>
</dbReference>
<evidence type="ECO:0000313" key="11">
    <source>
        <dbReference type="EMBL" id="HAU2396613.1"/>
    </source>
</evidence>
<organism evidence="12 13">
    <name type="scientific">Legionella pneumophila</name>
    <dbReference type="NCBI Taxonomy" id="446"/>
    <lineage>
        <taxon>Bacteria</taxon>
        <taxon>Pseudomonadati</taxon>
        <taxon>Pseudomonadota</taxon>
        <taxon>Gammaproteobacteria</taxon>
        <taxon>Legionellales</taxon>
        <taxon>Legionellaceae</taxon>
        <taxon>Legionella</taxon>
    </lineage>
</organism>
<dbReference type="InterPro" id="IPR000515">
    <property type="entry name" value="MetI-like"/>
</dbReference>
<evidence type="ECO:0000313" key="13">
    <source>
        <dbReference type="Proteomes" id="UP000239239"/>
    </source>
</evidence>
<dbReference type="SUPFAM" id="SSF161098">
    <property type="entry name" value="MetI-like"/>
    <property type="match status" value="1"/>
</dbReference>
<sequence>MITKEYVAKMTFELLWTDKCFLTLLAVVLFTVLLSLRKQHIKLSFAIILQRPLAISAGIVLLLFLAIGVLDSIHIKFINDKTEKTQSLLDRVLAPIGNTYEKTYSAPLALNQFMSETKLVNGVTTQVYPRLKYPPASIKNEKDKSLIIKSVIMKGITYSALVILGGCLLLALVKFSLGYKNTFILNSTQISAIATVAVLTFAVVIGYGLSRSFHVLGTGQIGQDIFYFSLKSVRTGLIIGFLTTLFMLPLALFLGIAAGYFGGLVDDIIQYVYTTLSSIPGVLLITASVLSLQTYIANHPEQFTTLAKSADARLLALCLILGVTSWTSLCRLLRAETLKLREIDYVLAARALGSSWFTIVRKHLVPNVMHIVIITLVLDFSFLVLAEAVLTYVGVGVSPMTISWGNMINGARLELARDPVVWWPMFAAFLLMFLLVLAMNLFADAVRDAFDPHQSHL</sequence>
<dbReference type="AlphaFoldDB" id="A0A2S6F225"/>
<dbReference type="CDD" id="cd06261">
    <property type="entry name" value="TM_PBP2"/>
    <property type="match status" value="1"/>
</dbReference>
<dbReference type="EMBL" id="PQWY01000010">
    <property type="protein sequence ID" value="PPK31494.1"/>
    <property type="molecule type" value="Genomic_DNA"/>
</dbReference>
<proteinExistence type="inferred from homology"/>
<dbReference type="Pfam" id="PF00528">
    <property type="entry name" value="BPD_transp_1"/>
    <property type="match status" value="1"/>
</dbReference>
<dbReference type="Proteomes" id="UP000863577">
    <property type="component" value="Unassembled WGS sequence"/>
</dbReference>
<dbReference type="OrthoDB" id="9805884at2"/>
<evidence type="ECO:0000259" key="10">
    <source>
        <dbReference type="PROSITE" id="PS50928"/>
    </source>
</evidence>
<keyword evidence="5" id="KW-0571">Peptide transport</keyword>
<evidence type="ECO:0000256" key="2">
    <source>
        <dbReference type="ARBA" id="ARBA00022448"/>
    </source>
</evidence>
<evidence type="ECO:0000256" key="6">
    <source>
        <dbReference type="ARBA" id="ARBA00022927"/>
    </source>
</evidence>